<dbReference type="GO" id="GO:0006107">
    <property type="term" value="P:oxaloacetate metabolic process"/>
    <property type="evidence" value="ECO:0007669"/>
    <property type="project" value="TreeGrafter"/>
</dbReference>
<comment type="caution">
    <text evidence="7">The sequence shown here is derived from an EMBL/GenBank/DDBJ whole genome shotgun (WGS) entry which is preliminary data.</text>
</comment>
<organism evidence="7 8">
    <name type="scientific">Pseudomonas gingeri</name>
    <dbReference type="NCBI Taxonomy" id="117681"/>
    <lineage>
        <taxon>Bacteria</taxon>
        <taxon>Pseudomonadati</taxon>
        <taxon>Pseudomonadota</taxon>
        <taxon>Gammaproteobacteria</taxon>
        <taxon>Pseudomonadales</taxon>
        <taxon>Pseudomonadaceae</taxon>
        <taxon>Pseudomonas</taxon>
    </lineage>
</organism>
<accession>A0A7Y7XHK7</accession>
<evidence type="ECO:0000313" key="7">
    <source>
        <dbReference type="EMBL" id="NWB99789.1"/>
    </source>
</evidence>
<evidence type="ECO:0000256" key="4">
    <source>
        <dbReference type="PIRSR" id="PIRSR015582-1"/>
    </source>
</evidence>
<dbReference type="GO" id="GO:0016829">
    <property type="term" value="F:lyase activity"/>
    <property type="evidence" value="ECO:0007669"/>
    <property type="project" value="UniProtKB-KW"/>
</dbReference>
<keyword evidence="3 5" id="KW-0460">Magnesium</keyword>
<comment type="cofactor">
    <cofactor evidence="1">
        <name>Mg(2+)</name>
        <dbReference type="ChEBI" id="CHEBI:18420"/>
    </cofactor>
</comment>
<dbReference type="GO" id="GO:0000287">
    <property type="term" value="F:magnesium ion binding"/>
    <property type="evidence" value="ECO:0007669"/>
    <property type="project" value="TreeGrafter"/>
</dbReference>
<evidence type="ECO:0000256" key="2">
    <source>
        <dbReference type="ARBA" id="ARBA00022723"/>
    </source>
</evidence>
<dbReference type="Pfam" id="PF03328">
    <property type="entry name" value="HpcH_HpaI"/>
    <property type="match status" value="1"/>
</dbReference>
<dbReference type="AlphaFoldDB" id="A0A7Y7XHK7"/>
<evidence type="ECO:0000259" key="6">
    <source>
        <dbReference type="Pfam" id="PF03328"/>
    </source>
</evidence>
<gene>
    <name evidence="7" type="ORF">HX882_28365</name>
</gene>
<dbReference type="InterPro" id="IPR015813">
    <property type="entry name" value="Pyrv/PenolPyrv_kinase-like_dom"/>
</dbReference>
<keyword evidence="2 5" id="KW-0479">Metal-binding</keyword>
<dbReference type="PANTHER" id="PTHR32308">
    <property type="entry name" value="LYASE BETA SUBUNIT, PUTATIVE (AFU_ORTHOLOGUE AFUA_4G13030)-RELATED"/>
    <property type="match status" value="1"/>
</dbReference>
<dbReference type="InterPro" id="IPR011206">
    <property type="entry name" value="Citrate_lyase_beta/mcl1/mcl2"/>
</dbReference>
<evidence type="ECO:0000256" key="5">
    <source>
        <dbReference type="PIRSR" id="PIRSR015582-2"/>
    </source>
</evidence>
<dbReference type="SUPFAM" id="SSF51621">
    <property type="entry name" value="Phosphoenolpyruvate/pyruvate domain"/>
    <property type="match status" value="1"/>
</dbReference>
<dbReference type="Gene3D" id="3.20.20.60">
    <property type="entry name" value="Phosphoenolpyruvate-binding domains"/>
    <property type="match status" value="1"/>
</dbReference>
<dbReference type="EMBL" id="JACAQB010000026">
    <property type="protein sequence ID" value="NWB99789.1"/>
    <property type="molecule type" value="Genomic_DNA"/>
</dbReference>
<evidence type="ECO:0000256" key="3">
    <source>
        <dbReference type="ARBA" id="ARBA00022842"/>
    </source>
</evidence>
<dbReference type="InterPro" id="IPR005000">
    <property type="entry name" value="Aldolase/citrate-lyase_domain"/>
</dbReference>
<dbReference type="RefSeq" id="WP_177105341.1">
    <property type="nucleotide sequence ID" value="NZ_JACAQB010000026.1"/>
</dbReference>
<keyword evidence="7" id="KW-0456">Lyase</keyword>
<feature type="binding site" evidence="5">
    <location>
        <position position="149"/>
    </location>
    <ligand>
        <name>Mg(2+)</name>
        <dbReference type="ChEBI" id="CHEBI:18420"/>
    </ligand>
</feature>
<evidence type="ECO:0000256" key="1">
    <source>
        <dbReference type="ARBA" id="ARBA00001946"/>
    </source>
</evidence>
<proteinExistence type="predicted"/>
<feature type="binding site" evidence="4">
    <location>
        <position position="123"/>
    </location>
    <ligand>
        <name>substrate</name>
    </ligand>
</feature>
<dbReference type="InterPro" id="IPR040442">
    <property type="entry name" value="Pyrv_kinase-like_dom_sf"/>
</dbReference>
<protein>
    <submittedName>
        <fullName evidence="7">CoA ester lyase</fullName>
    </submittedName>
</protein>
<dbReference type="PIRSF" id="PIRSF015582">
    <property type="entry name" value="Cit_lyase_B"/>
    <property type="match status" value="1"/>
</dbReference>
<feature type="domain" description="HpcH/HpaI aldolase/citrate lyase" evidence="6">
    <location>
        <begin position="12"/>
        <end position="216"/>
    </location>
</feature>
<dbReference type="Proteomes" id="UP000539985">
    <property type="component" value="Unassembled WGS sequence"/>
</dbReference>
<dbReference type="PANTHER" id="PTHR32308:SF10">
    <property type="entry name" value="CITRATE LYASE SUBUNIT BETA"/>
    <property type="match status" value="1"/>
</dbReference>
<sequence>MAVVDSQTVLPRSYLFVPGSRPERFAKALTCGADAVIIDLEDAVAEAEKTSARQSLVHWLQGQAPLYVRINAYGTAWYEDDVAALGQHPGVAGLVVPKAWDPSQLESLSNRCRPGLALLPIIESAAGFTAMNVVAQAPNVQRLMFGTIDFQVDLGTQLSEQELNIYRSQFALVSRLASIASPVDGVTTVLDDDTVLEQAARQSRRYGFGAKLCIHPRQVNAVHAGFRASPSECDWARRVLVAADASGGEVTVVDGEMVDVPVILRARAILHSREQTTGEVSR</sequence>
<feature type="binding site" evidence="5">
    <location>
        <position position="123"/>
    </location>
    <ligand>
        <name>Mg(2+)</name>
        <dbReference type="ChEBI" id="CHEBI:18420"/>
    </ligand>
</feature>
<name>A0A7Y7XHK7_9PSED</name>
<feature type="binding site" evidence="4">
    <location>
        <position position="69"/>
    </location>
    <ligand>
        <name>substrate</name>
    </ligand>
</feature>
<reference evidence="7 8" key="1">
    <citation type="submission" date="2020-04" db="EMBL/GenBank/DDBJ databases">
        <title>Molecular characterization of pseudomonads from Agaricus bisporus reveal novel blotch 2 pathogens in Western Europe.</title>
        <authorList>
            <person name="Taparia T."/>
            <person name="Krijger M."/>
            <person name="Haynes E."/>
            <person name="Elpinstone J.G."/>
            <person name="Noble R."/>
            <person name="Van Der Wolf J."/>
        </authorList>
    </citation>
    <scope>NUCLEOTIDE SEQUENCE [LARGE SCALE GENOMIC DNA]</scope>
    <source>
        <strain evidence="7 8">H7001</strain>
    </source>
</reference>
<evidence type="ECO:0000313" key="8">
    <source>
        <dbReference type="Proteomes" id="UP000539985"/>
    </source>
</evidence>